<keyword evidence="2" id="KW-1185">Reference proteome</keyword>
<name>A0A101QMF1_STRCK</name>
<comment type="caution">
    <text evidence="1">The sequence shown here is derived from an EMBL/GenBank/DDBJ whole genome shotgun (WGS) entry which is preliminary data.</text>
</comment>
<proteinExistence type="predicted"/>
<evidence type="ECO:0000313" key="2">
    <source>
        <dbReference type="Proteomes" id="UP000053398"/>
    </source>
</evidence>
<organism evidence="1 2">
    <name type="scientific">Streptomyces corchorusii</name>
    <name type="common">Streptomyces chibaensis</name>
    <dbReference type="NCBI Taxonomy" id="1903"/>
    <lineage>
        <taxon>Bacteria</taxon>
        <taxon>Bacillati</taxon>
        <taxon>Actinomycetota</taxon>
        <taxon>Actinomycetes</taxon>
        <taxon>Kitasatosporales</taxon>
        <taxon>Streptomycetaceae</taxon>
        <taxon>Streptomyces</taxon>
    </lineage>
</organism>
<dbReference type="RefSeq" id="WP_059261731.1">
    <property type="nucleotide sequence ID" value="NZ_KQ948351.1"/>
</dbReference>
<dbReference type="EMBL" id="LMWP01000002">
    <property type="protein sequence ID" value="KUN32520.1"/>
    <property type="molecule type" value="Genomic_DNA"/>
</dbReference>
<protein>
    <submittedName>
        <fullName evidence="1">Uncharacterized protein</fullName>
    </submittedName>
</protein>
<gene>
    <name evidence="1" type="ORF">AQJ11_03060</name>
</gene>
<accession>A0A101QMF1</accession>
<dbReference type="AlphaFoldDB" id="A0A101QMF1"/>
<evidence type="ECO:0000313" key="1">
    <source>
        <dbReference type="EMBL" id="KUN32520.1"/>
    </source>
</evidence>
<dbReference type="Proteomes" id="UP000053398">
    <property type="component" value="Unassembled WGS sequence"/>
</dbReference>
<sequence length="232" mass="25529">MNDFPKTAVIRAAAIFTAAFNAVYDEDDWLTIGVDNGTGAEVNVTGSLYDGAIRFDPADVVMLLDFLTRVLAKDESRYNPYGIVAVTVPNGDGEPNAWAWHLLHMTPLTHDQSRSWLGGEVRYNDGLTLAPDQVRSPDNTAVTEEVREILRARGLTARRLPEHPMEDPDHDCGTCSADHRPIVPPMVGIGPYCACGWTPRNGYSIHDHLKDQGAWPPAPIEHSPRGHFGPRP</sequence>
<reference evidence="1 2" key="1">
    <citation type="submission" date="2015-10" db="EMBL/GenBank/DDBJ databases">
        <title>Draft genome sequence of Streptomyces corchorusii DSM 40340, type strain for the species Streptomyces corchorusii.</title>
        <authorList>
            <person name="Ruckert C."/>
            <person name="Winkler A."/>
            <person name="Kalinowski J."/>
            <person name="Kampfer P."/>
            <person name="Glaeser S."/>
        </authorList>
    </citation>
    <scope>NUCLEOTIDE SEQUENCE [LARGE SCALE GENOMIC DNA]</scope>
    <source>
        <strain evidence="1 2">DSM 40340</strain>
    </source>
</reference>